<dbReference type="Pfam" id="PF01807">
    <property type="entry name" value="Zn_ribbon_DnaG"/>
    <property type="match status" value="1"/>
</dbReference>
<dbReference type="SMART" id="SM00400">
    <property type="entry name" value="ZnF_CHCC"/>
    <property type="match status" value="1"/>
</dbReference>
<dbReference type="PANTHER" id="PTHR30313:SF2">
    <property type="entry name" value="DNA PRIMASE"/>
    <property type="match status" value="1"/>
</dbReference>
<dbReference type="InterPro" id="IPR006295">
    <property type="entry name" value="DNA_primase_DnaG"/>
</dbReference>
<comment type="subunit">
    <text evidence="12">Monomer. Interacts with DnaB.</text>
</comment>
<evidence type="ECO:0000256" key="11">
    <source>
        <dbReference type="ARBA" id="ARBA00023163"/>
    </source>
</evidence>
<dbReference type="InterPro" id="IPR037068">
    <property type="entry name" value="DNA_primase_core_N_sf"/>
</dbReference>
<dbReference type="PANTHER" id="PTHR30313">
    <property type="entry name" value="DNA PRIMASE"/>
    <property type="match status" value="1"/>
</dbReference>
<dbReference type="SUPFAM" id="SSF56731">
    <property type="entry name" value="DNA primase core"/>
    <property type="match status" value="1"/>
</dbReference>
<dbReference type="GO" id="GO:0005737">
    <property type="term" value="C:cytoplasm"/>
    <property type="evidence" value="ECO:0007669"/>
    <property type="project" value="TreeGrafter"/>
</dbReference>
<keyword evidence="4 12" id="KW-0548">Nucleotidyltransferase</keyword>
<evidence type="ECO:0000256" key="1">
    <source>
        <dbReference type="ARBA" id="ARBA00022478"/>
    </source>
</evidence>
<sequence>MYVSEEIIEKIKDSNDILDVISETVPLKKSGRNYWGLCPFHNEKTPSFSVTQDKQLFKCFGCGEGGNVITFIMKTRNLGFNEALRILAERANIPFEESPEKKREKDRLEVFYKMHVDAARFFFQNLSNNKEVREYLYKRGIKDQTIRSFGLGYALNSWDSLLKYLRSRRYKEEDIVKCGLATKSEKGKVYDRFRNRIIFPVFDIRGRVIAFGARVLDDTKPKYLNSPETPIYNKGTHLYGLNFAKKNSKETSLIMVEGYLDLISLSQAGIQNVVASLGTALTKIQGRLLRRNSEEVYICYDADTAGQKATVRGLEILQAEGVKVKVVQISKGKDPDDYVREQGAEGFLKLLENALPLMDYKLLQEKEGLNLDSDEGRITYTKRIAEILNELDPIEKEVYMQKVSEDAGISERAIRKYMGSQNENSSSEVSYPENLAVYIEQGHVKAERNLLKILSENRSYLSERISLSDFIVPAHQKIYRILESYEEGEVSLQSYMLSQCNDAESSKEWSLIGQVADIPEVDVEVLIDDFLKTINHYKGKIKQKKLQQEIKALEKAGNFEESVKLANELISLQKTLGRY</sequence>
<keyword evidence="1 12" id="KW-0240">DNA-directed RNA polymerase</keyword>
<comment type="domain">
    <text evidence="12">Contains an N-terminal zinc-binding domain, a central core domain that contains the primase activity, and a C-terminal DnaB-binding domain.</text>
</comment>
<keyword evidence="3 12" id="KW-0808">Transferase</keyword>
<dbReference type="InterPro" id="IPR036977">
    <property type="entry name" value="DNA_primase_Znf_CHC2"/>
</dbReference>
<dbReference type="PIRSF" id="PIRSF002811">
    <property type="entry name" value="DnaG"/>
    <property type="match status" value="1"/>
</dbReference>
<keyword evidence="10 12" id="KW-0238">DNA-binding</keyword>
<dbReference type="NCBIfam" id="TIGR01391">
    <property type="entry name" value="dnaG"/>
    <property type="match status" value="1"/>
</dbReference>
<evidence type="ECO:0000256" key="13">
    <source>
        <dbReference type="PIRNR" id="PIRNR002811"/>
    </source>
</evidence>
<feature type="zinc finger region" description="CHC2-type" evidence="12 14">
    <location>
        <begin position="38"/>
        <end position="62"/>
    </location>
</feature>
<dbReference type="EMBL" id="FNDZ01000001">
    <property type="protein sequence ID" value="SDH94678.1"/>
    <property type="molecule type" value="Genomic_DNA"/>
</dbReference>
<dbReference type="InterPro" id="IPR016136">
    <property type="entry name" value="DNA_helicase_N/primase_C"/>
</dbReference>
<dbReference type="Gene3D" id="3.90.580.10">
    <property type="entry name" value="Zinc finger, CHC2-type domain"/>
    <property type="match status" value="1"/>
</dbReference>
<comment type="similarity">
    <text evidence="12 13">Belongs to the DnaG primase family.</text>
</comment>
<dbReference type="Pfam" id="PF08275">
    <property type="entry name" value="DNAG_N"/>
    <property type="match status" value="1"/>
</dbReference>
<keyword evidence="5 12" id="KW-0235">DNA replication</keyword>
<evidence type="ECO:0000256" key="4">
    <source>
        <dbReference type="ARBA" id="ARBA00022695"/>
    </source>
</evidence>
<dbReference type="PROSITE" id="PS50880">
    <property type="entry name" value="TOPRIM"/>
    <property type="match status" value="1"/>
</dbReference>
<evidence type="ECO:0000256" key="10">
    <source>
        <dbReference type="ARBA" id="ARBA00023125"/>
    </source>
</evidence>
<keyword evidence="8 12" id="KW-0862">Zinc</keyword>
<dbReference type="GO" id="GO:0000428">
    <property type="term" value="C:DNA-directed RNA polymerase complex"/>
    <property type="evidence" value="ECO:0007669"/>
    <property type="project" value="UniProtKB-KW"/>
</dbReference>
<dbReference type="HAMAP" id="MF_00974">
    <property type="entry name" value="DNA_primase_DnaG"/>
    <property type="match status" value="1"/>
</dbReference>
<comment type="function">
    <text evidence="12 13">RNA polymerase that catalyzes the synthesis of short RNA molecules used as primers for DNA polymerase during DNA replication.</text>
</comment>
<keyword evidence="11 12" id="KW-0804">Transcription</keyword>
<dbReference type="Gene3D" id="3.90.980.10">
    <property type="entry name" value="DNA primase, catalytic core, N-terminal domain"/>
    <property type="match status" value="1"/>
</dbReference>
<dbReference type="GO" id="GO:0003899">
    <property type="term" value="F:DNA-directed RNA polymerase activity"/>
    <property type="evidence" value="ECO:0007669"/>
    <property type="project" value="UniProtKB-UniRule"/>
</dbReference>
<dbReference type="FunFam" id="3.90.980.10:FF:000001">
    <property type="entry name" value="DNA primase"/>
    <property type="match status" value="1"/>
</dbReference>
<evidence type="ECO:0000256" key="3">
    <source>
        <dbReference type="ARBA" id="ARBA00022679"/>
    </source>
</evidence>
<dbReference type="InterPro" id="IPR019475">
    <property type="entry name" value="DNA_primase_DnaB-bd"/>
</dbReference>
<dbReference type="InterPro" id="IPR034151">
    <property type="entry name" value="TOPRIM_DnaG_bac"/>
</dbReference>
<evidence type="ECO:0000256" key="9">
    <source>
        <dbReference type="ARBA" id="ARBA00022842"/>
    </source>
</evidence>
<evidence type="ECO:0000256" key="5">
    <source>
        <dbReference type="ARBA" id="ARBA00022705"/>
    </source>
</evidence>
<proteinExistence type="inferred from homology"/>
<dbReference type="FunFam" id="3.40.1360.10:FF:000002">
    <property type="entry name" value="DNA primase"/>
    <property type="match status" value="1"/>
</dbReference>
<dbReference type="InterPro" id="IPR006171">
    <property type="entry name" value="TOPRIM_dom"/>
</dbReference>
<comment type="catalytic activity">
    <reaction evidence="12">
        <text>ssDNA + n NTP = ssDNA/pppN(pN)n-1 hybrid + (n-1) diphosphate.</text>
        <dbReference type="EC" id="2.7.7.101"/>
    </reaction>
</comment>
<protein>
    <recommendedName>
        <fullName evidence="12 13">DNA primase</fullName>
        <ecNumber evidence="12">2.7.7.101</ecNumber>
    </recommendedName>
</protein>
<dbReference type="InterPro" id="IPR050219">
    <property type="entry name" value="DnaG_primase"/>
</dbReference>
<keyword evidence="9" id="KW-0460">Magnesium</keyword>
<gene>
    <name evidence="12" type="primary">dnaG</name>
    <name evidence="16" type="ORF">SAMN05421804_101289</name>
</gene>
<comment type="cofactor">
    <cofactor evidence="12 13 14">
        <name>Zn(2+)</name>
        <dbReference type="ChEBI" id="CHEBI:29105"/>
    </cofactor>
    <text evidence="12 13 14">Binds 1 zinc ion per monomer.</text>
</comment>
<evidence type="ECO:0000256" key="12">
    <source>
        <dbReference type="HAMAP-Rule" id="MF_00974"/>
    </source>
</evidence>
<reference evidence="16 17" key="1">
    <citation type="submission" date="2016-10" db="EMBL/GenBank/DDBJ databases">
        <authorList>
            <person name="de Groot N.N."/>
        </authorList>
    </citation>
    <scope>NUCLEOTIDE SEQUENCE [LARGE SCALE GENOMIC DNA]</scope>
    <source>
        <strain evidence="16 17">CGMCC 1.5058</strain>
    </source>
</reference>
<dbReference type="Pfam" id="PF10410">
    <property type="entry name" value="DnaB_bind"/>
    <property type="match status" value="1"/>
</dbReference>
<dbReference type="GO" id="GO:0006269">
    <property type="term" value="P:DNA replication, synthesis of primer"/>
    <property type="evidence" value="ECO:0007669"/>
    <property type="project" value="UniProtKB-UniRule"/>
</dbReference>
<dbReference type="Gene3D" id="1.10.860.10">
    <property type="entry name" value="DNAb Helicase, Chain A"/>
    <property type="match status" value="1"/>
</dbReference>
<feature type="domain" description="Toprim" evidence="15">
    <location>
        <begin position="251"/>
        <end position="332"/>
    </location>
</feature>
<evidence type="ECO:0000313" key="17">
    <source>
        <dbReference type="Proteomes" id="UP000183255"/>
    </source>
</evidence>
<dbReference type="InterPro" id="IPR013264">
    <property type="entry name" value="DNAG_N"/>
</dbReference>
<evidence type="ECO:0000256" key="8">
    <source>
        <dbReference type="ARBA" id="ARBA00022833"/>
    </source>
</evidence>
<evidence type="ECO:0000256" key="14">
    <source>
        <dbReference type="PIRSR" id="PIRSR002811-1"/>
    </source>
</evidence>
<evidence type="ECO:0000256" key="7">
    <source>
        <dbReference type="ARBA" id="ARBA00022771"/>
    </source>
</evidence>
<keyword evidence="7 12" id="KW-0863">Zinc-finger</keyword>
<evidence type="ECO:0000256" key="2">
    <source>
        <dbReference type="ARBA" id="ARBA00022515"/>
    </source>
</evidence>
<dbReference type="SMART" id="SM00493">
    <property type="entry name" value="TOPRIM"/>
    <property type="match status" value="1"/>
</dbReference>
<dbReference type="CDD" id="cd03364">
    <property type="entry name" value="TOPRIM_DnaG_primases"/>
    <property type="match status" value="1"/>
</dbReference>
<evidence type="ECO:0000313" key="16">
    <source>
        <dbReference type="EMBL" id="SDH94678.1"/>
    </source>
</evidence>
<evidence type="ECO:0000259" key="15">
    <source>
        <dbReference type="PROSITE" id="PS50880"/>
    </source>
</evidence>
<organism evidence="16 17">
    <name type="scientific">Proteiniclasticum ruminis</name>
    <dbReference type="NCBI Taxonomy" id="398199"/>
    <lineage>
        <taxon>Bacteria</taxon>
        <taxon>Bacillati</taxon>
        <taxon>Bacillota</taxon>
        <taxon>Clostridia</taxon>
        <taxon>Eubacteriales</taxon>
        <taxon>Clostridiaceae</taxon>
        <taxon>Proteiniclasticum</taxon>
    </lineage>
</organism>
<keyword evidence="6 12" id="KW-0479">Metal-binding</keyword>
<accession>A0A1G8GJU4</accession>
<dbReference type="GO" id="GO:1990077">
    <property type="term" value="C:primosome complex"/>
    <property type="evidence" value="ECO:0007669"/>
    <property type="project" value="UniProtKB-KW"/>
</dbReference>
<dbReference type="SUPFAM" id="SSF57783">
    <property type="entry name" value="Zinc beta-ribbon"/>
    <property type="match status" value="1"/>
</dbReference>
<dbReference type="AlphaFoldDB" id="A0A1G8GJU4"/>
<dbReference type="Gene3D" id="3.40.1360.10">
    <property type="match status" value="1"/>
</dbReference>
<dbReference type="GO" id="GO:0003677">
    <property type="term" value="F:DNA binding"/>
    <property type="evidence" value="ECO:0007669"/>
    <property type="project" value="UniProtKB-KW"/>
</dbReference>
<dbReference type="FunFam" id="3.90.580.10:FF:000001">
    <property type="entry name" value="DNA primase"/>
    <property type="match status" value="1"/>
</dbReference>
<dbReference type="GO" id="GO:0008270">
    <property type="term" value="F:zinc ion binding"/>
    <property type="evidence" value="ECO:0007669"/>
    <property type="project" value="UniProtKB-UniRule"/>
</dbReference>
<dbReference type="InterPro" id="IPR002694">
    <property type="entry name" value="Znf_CHC2"/>
</dbReference>
<dbReference type="EC" id="2.7.7.101" evidence="12"/>
<keyword evidence="2 12" id="KW-0639">Primosome</keyword>
<dbReference type="Proteomes" id="UP000183255">
    <property type="component" value="Unassembled WGS sequence"/>
</dbReference>
<name>A0A1G8GJU4_9CLOT</name>
<evidence type="ECO:0000256" key="6">
    <source>
        <dbReference type="ARBA" id="ARBA00022723"/>
    </source>
</evidence>
<dbReference type="InterPro" id="IPR030846">
    <property type="entry name" value="DnaG_bac"/>
</dbReference>
<dbReference type="Pfam" id="PF13155">
    <property type="entry name" value="Toprim_2"/>
    <property type="match status" value="1"/>
</dbReference>